<comment type="caution">
    <text evidence="2">The sequence shown here is derived from an EMBL/GenBank/DDBJ whole genome shotgun (WGS) entry which is preliminary data.</text>
</comment>
<dbReference type="EMBL" id="BKCP01000669">
    <property type="protein sequence ID" value="GER25995.1"/>
    <property type="molecule type" value="Genomic_DNA"/>
</dbReference>
<sequence length="203" mass="21995">MAARSTHSATFSAISLTIAVIFFAMSMMSSSADSDSGFTSANPAFTVRGRICCTSDGTCPTNPKDHDRAFGIGNNIPVKLRCAVYNPNQYYSDNQGVYENKTDTRGAFSFSVGPSEFPTYGPVDDVRCKIIGKQADISAQNCLGLAKKSGYIVSELNFRKCQKKSLTVKAGAQPLTDRLSSICSSFFSSPFFGATWNRFSNMQ</sequence>
<protein>
    <submittedName>
        <fullName evidence="2">N-acetyl-gamma-glutamyl-phosphate reductase</fullName>
    </submittedName>
</protein>
<proteinExistence type="predicted"/>
<gene>
    <name evidence="2" type="ORF">STAS_01608</name>
</gene>
<feature type="chain" id="PRO_5023150495" evidence="1">
    <location>
        <begin position="33"/>
        <end position="203"/>
    </location>
</feature>
<feature type="signal peptide" evidence="1">
    <location>
        <begin position="1"/>
        <end position="32"/>
    </location>
</feature>
<keyword evidence="1" id="KW-0732">Signal</keyword>
<dbReference type="AlphaFoldDB" id="A0A5A7NZN4"/>
<evidence type="ECO:0000256" key="1">
    <source>
        <dbReference type="SAM" id="SignalP"/>
    </source>
</evidence>
<dbReference type="Proteomes" id="UP000325081">
    <property type="component" value="Unassembled WGS sequence"/>
</dbReference>
<name>A0A5A7NZN4_STRAF</name>
<accession>A0A5A7NZN4</accession>
<organism evidence="2 3">
    <name type="scientific">Striga asiatica</name>
    <name type="common">Asiatic witchweed</name>
    <name type="synonym">Buchnera asiatica</name>
    <dbReference type="NCBI Taxonomy" id="4170"/>
    <lineage>
        <taxon>Eukaryota</taxon>
        <taxon>Viridiplantae</taxon>
        <taxon>Streptophyta</taxon>
        <taxon>Embryophyta</taxon>
        <taxon>Tracheophyta</taxon>
        <taxon>Spermatophyta</taxon>
        <taxon>Magnoliopsida</taxon>
        <taxon>eudicotyledons</taxon>
        <taxon>Gunneridae</taxon>
        <taxon>Pentapetalae</taxon>
        <taxon>asterids</taxon>
        <taxon>lamiids</taxon>
        <taxon>Lamiales</taxon>
        <taxon>Orobanchaceae</taxon>
        <taxon>Buchnereae</taxon>
        <taxon>Striga</taxon>
    </lineage>
</organism>
<reference evidence="3" key="1">
    <citation type="journal article" date="2019" name="Curr. Biol.">
        <title>Genome Sequence of Striga asiatica Provides Insight into the Evolution of Plant Parasitism.</title>
        <authorList>
            <person name="Yoshida S."/>
            <person name="Kim S."/>
            <person name="Wafula E.K."/>
            <person name="Tanskanen J."/>
            <person name="Kim Y.M."/>
            <person name="Honaas L."/>
            <person name="Yang Z."/>
            <person name="Spallek T."/>
            <person name="Conn C.E."/>
            <person name="Ichihashi Y."/>
            <person name="Cheong K."/>
            <person name="Cui S."/>
            <person name="Der J.P."/>
            <person name="Gundlach H."/>
            <person name="Jiao Y."/>
            <person name="Hori C."/>
            <person name="Ishida J.K."/>
            <person name="Kasahara H."/>
            <person name="Kiba T."/>
            <person name="Kim M.S."/>
            <person name="Koo N."/>
            <person name="Laohavisit A."/>
            <person name="Lee Y.H."/>
            <person name="Lumba S."/>
            <person name="McCourt P."/>
            <person name="Mortimer J.C."/>
            <person name="Mutuku J.M."/>
            <person name="Nomura T."/>
            <person name="Sasaki-Sekimoto Y."/>
            <person name="Seto Y."/>
            <person name="Wang Y."/>
            <person name="Wakatake T."/>
            <person name="Sakakibara H."/>
            <person name="Demura T."/>
            <person name="Yamaguchi S."/>
            <person name="Yoneyama K."/>
            <person name="Manabe R.I."/>
            <person name="Nelson D.C."/>
            <person name="Schulman A.H."/>
            <person name="Timko M.P."/>
            <person name="dePamphilis C.W."/>
            <person name="Choi D."/>
            <person name="Shirasu K."/>
        </authorList>
    </citation>
    <scope>NUCLEOTIDE SEQUENCE [LARGE SCALE GENOMIC DNA]</scope>
    <source>
        <strain evidence="3">cv. UVA1</strain>
    </source>
</reference>
<evidence type="ECO:0000313" key="2">
    <source>
        <dbReference type="EMBL" id="GER25995.1"/>
    </source>
</evidence>
<evidence type="ECO:0000313" key="3">
    <source>
        <dbReference type="Proteomes" id="UP000325081"/>
    </source>
</evidence>
<keyword evidence="3" id="KW-1185">Reference proteome</keyword>